<gene>
    <name evidence="1" type="ORF">QBC46DRAFT_112398</name>
</gene>
<dbReference type="AlphaFoldDB" id="A0AAN6N827"/>
<reference evidence="2" key="1">
    <citation type="journal article" date="2023" name="Mol. Phylogenet. Evol.">
        <title>Genome-scale phylogeny and comparative genomics of the fungal order Sordariales.</title>
        <authorList>
            <person name="Hensen N."/>
            <person name="Bonometti L."/>
            <person name="Westerberg I."/>
            <person name="Brannstrom I.O."/>
            <person name="Guillou S."/>
            <person name="Cros-Aarteil S."/>
            <person name="Calhoun S."/>
            <person name="Haridas S."/>
            <person name="Kuo A."/>
            <person name="Mondo S."/>
            <person name="Pangilinan J."/>
            <person name="Riley R."/>
            <person name="LaButti K."/>
            <person name="Andreopoulos B."/>
            <person name="Lipzen A."/>
            <person name="Chen C."/>
            <person name="Yan M."/>
            <person name="Daum C."/>
            <person name="Ng V."/>
            <person name="Clum A."/>
            <person name="Steindorff A."/>
            <person name="Ohm R.A."/>
            <person name="Martin F."/>
            <person name="Silar P."/>
            <person name="Natvig D.O."/>
            <person name="Lalanne C."/>
            <person name="Gautier V."/>
            <person name="Ament-Velasquez S.L."/>
            <person name="Kruys A."/>
            <person name="Hutchinson M.I."/>
            <person name="Powell A.J."/>
            <person name="Barry K."/>
            <person name="Miller A.N."/>
            <person name="Grigoriev I.V."/>
            <person name="Debuchy R."/>
            <person name="Gladieux P."/>
            <person name="Hiltunen Thoren M."/>
            <person name="Johannesson H."/>
        </authorList>
    </citation>
    <scope>NUCLEOTIDE SEQUENCE [LARGE SCALE GENOMIC DNA]</scope>
    <source>
        <strain evidence="2">CBS 340.73</strain>
    </source>
</reference>
<organism evidence="1 2">
    <name type="scientific">Diplogelasinospora grovesii</name>
    <dbReference type="NCBI Taxonomy" id="303347"/>
    <lineage>
        <taxon>Eukaryota</taxon>
        <taxon>Fungi</taxon>
        <taxon>Dikarya</taxon>
        <taxon>Ascomycota</taxon>
        <taxon>Pezizomycotina</taxon>
        <taxon>Sordariomycetes</taxon>
        <taxon>Sordariomycetidae</taxon>
        <taxon>Sordariales</taxon>
        <taxon>Diplogelasinosporaceae</taxon>
        <taxon>Diplogelasinospora</taxon>
    </lineage>
</organism>
<dbReference type="EMBL" id="MU853790">
    <property type="protein sequence ID" value="KAK3940869.1"/>
    <property type="molecule type" value="Genomic_DNA"/>
</dbReference>
<evidence type="ECO:0000313" key="1">
    <source>
        <dbReference type="EMBL" id="KAK3940869.1"/>
    </source>
</evidence>
<dbReference type="Proteomes" id="UP001303473">
    <property type="component" value="Unassembled WGS sequence"/>
</dbReference>
<proteinExistence type="predicted"/>
<comment type="caution">
    <text evidence="1">The sequence shown here is derived from an EMBL/GenBank/DDBJ whole genome shotgun (WGS) entry which is preliminary data.</text>
</comment>
<sequence length="86" mass="10178">MDELARGRLLLLLPVYCVVNCFRLWSFCVERWRCWLHWKVDLWVQKGTWKMIFVILPAPLFGTYGPRRRPLYVPGAPDRQGSQLSA</sequence>
<evidence type="ECO:0000313" key="2">
    <source>
        <dbReference type="Proteomes" id="UP001303473"/>
    </source>
</evidence>
<keyword evidence="2" id="KW-1185">Reference proteome</keyword>
<protein>
    <submittedName>
        <fullName evidence="1">Uncharacterized protein</fullName>
    </submittedName>
</protein>
<accession>A0AAN6N827</accession>
<name>A0AAN6N827_9PEZI</name>